<dbReference type="InParanoid" id="A0A1E7F7D1"/>
<keyword evidence="2" id="KW-1185">Reference proteome</keyword>
<dbReference type="Gene3D" id="3.40.190.10">
    <property type="entry name" value="Periplasmic binding protein-like II"/>
    <property type="match status" value="2"/>
</dbReference>
<dbReference type="Pfam" id="PF12974">
    <property type="entry name" value="Phosphonate-bd"/>
    <property type="match status" value="1"/>
</dbReference>
<dbReference type="Proteomes" id="UP000095751">
    <property type="component" value="Unassembled WGS sequence"/>
</dbReference>
<dbReference type="OrthoDB" id="5712321at2759"/>
<gene>
    <name evidence="1" type="ORF">FRACYDRAFT_242450</name>
</gene>
<protein>
    <submittedName>
        <fullName evidence="1">Uncharacterized protein</fullName>
    </submittedName>
</protein>
<reference evidence="1 2" key="1">
    <citation type="submission" date="2016-09" db="EMBL/GenBank/DDBJ databases">
        <title>Extensive genetic diversity and differential bi-allelic expression allows diatom success in the polar Southern Ocean.</title>
        <authorList>
            <consortium name="DOE Joint Genome Institute"/>
            <person name="Mock T."/>
            <person name="Otillar R.P."/>
            <person name="Strauss J."/>
            <person name="Dupont C."/>
            <person name="Frickenhaus S."/>
            <person name="Maumus F."/>
            <person name="Mcmullan M."/>
            <person name="Sanges R."/>
            <person name="Schmutz J."/>
            <person name="Toseland A."/>
            <person name="Valas R."/>
            <person name="Veluchamy A."/>
            <person name="Ward B.J."/>
            <person name="Allen A."/>
            <person name="Barry K."/>
            <person name="Falciatore A."/>
            <person name="Ferrante M."/>
            <person name="Fortunato A.E."/>
            <person name="Gloeckner G."/>
            <person name="Gruber A."/>
            <person name="Hipkin R."/>
            <person name="Janech M."/>
            <person name="Kroth P."/>
            <person name="Leese F."/>
            <person name="Lindquist E."/>
            <person name="Lyon B.R."/>
            <person name="Martin J."/>
            <person name="Mayer C."/>
            <person name="Parker M."/>
            <person name="Quesneville H."/>
            <person name="Raymond J."/>
            <person name="Uhlig C."/>
            <person name="Valentin K.U."/>
            <person name="Worden A.Z."/>
            <person name="Armbrust E.V."/>
            <person name="Bowler C."/>
            <person name="Green B."/>
            <person name="Moulton V."/>
            <person name="Van Oosterhout C."/>
            <person name="Grigoriev I."/>
        </authorList>
    </citation>
    <scope>NUCLEOTIDE SEQUENCE [LARGE SCALE GENOMIC DNA]</scope>
    <source>
        <strain evidence="1 2">CCMP1102</strain>
    </source>
</reference>
<name>A0A1E7F7D1_9STRA</name>
<accession>A0A1E7F7D1</accession>
<evidence type="ECO:0000313" key="2">
    <source>
        <dbReference type="Proteomes" id="UP000095751"/>
    </source>
</evidence>
<dbReference type="AlphaFoldDB" id="A0A1E7F7D1"/>
<dbReference type="SUPFAM" id="SSF53850">
    <property type="entry name" value="Periplasmic binding protein-like II"/>
    <property type="match status" value="1"/>
</dbReference>
<organism evidence="1 2">
    <name type="scientific">Fragilariopsis cylindrus CCMP1102</name>
    <dbReference type="NCBI Taxonomy" id="635003"/>
    <lineage>
        <taxon>Eukaryota</taxon>
        <taxon>Sar</taxon>
        <taxon>Stramenopiles</taxon>
        <taxon>Ochrophyta</taxon>
        <taxon>Bacillariophyta</taxon>
        <taxon>Bacillariophyceae</taxon>
        <taxon>Bacillariophycidae</taxon>
        <taxon>Bacillariales</taxon>
        <taxon>Bacillariaceae</taxon>
        <taxon>Fragilariopsis</taxon>
    </lineage>
</organism>
<evidence type="ECO:0000313" key="1">
    <source>
        <dbReference type="EMBL" id="OEU14098.1"/>
    </source>
</evidence>
<dbReference type="KEGG" id="fcy:FRACYDRAFT_242450"/>
<proteinExistence type="predicted"/>
<dbReference type="EMBL" id="KV784361">
    <property type="protein sequence ID" value="OEU14098.1"/>
    <property type="molecule type" value="Genomic_DNA"/>
</dbReference>
<sequence length="165" mass="18304">MAYLEDYIQTACDSDVTVTYSPVSNYQDAVDALLTGNTNFVGYGGLTGVEAGLKLPPSIYLAQRLEDTRFTSVFIHEPDLDVPVGIESANNHRSLAFGSNLSTNGHLMPTYYEQGRSKMQNVQKKAKRREDLTGFRLWLSAESHFLGSIFCRGIFPSKNGLIPPY</sequence>